<reference evidence="13" key="1">
    <citation type="submission" date="2022-07" db="EMBL/GenBank/DDBJ databases">
        <title>Genome Sequence of Xylaria arbuscula.</title>
        <authorList>
            <person name="Buettner E."/>
        </authorList>
    </citation>
    <scope>NUCLEOTIDE SEQUENCE</scope>
    <source>
        <strain evidence="13">VT107</strain>
    </source>
</reference>
<evidence type="ECO:0000256" key="11">
    <source>
        <dbReference type="SAM" id="MobiDB-lite"/>
    </source>
</evidence>
<dbReference type="Gene3D" id="1.10.510.10">
    <property type="entry name" value="Transferase(Phosphotransferase) domain 1"/>
    <property type="match status" value="1"/>
</dbReference>
<feature type="region of interest" description="Disordered" evidence="11">
    <location>
        <begin position="693"/>
        <end position="723"/>
    </location>
</feature>
<proteinExistence type="predicted"/>
<evidence type="ECO:0000256" key="4">
    <source>
        <dbReference type="ARBA" id="ARBA00013948"/>
    </source>
</evidence>
<evidence type="ECO:0000256" key="3">
    <source>
        <dbReference type="ARBA" id="ARBA00012513"/>
    </source>
</evidence>
<dbReference type="PROSITE" id="PS50088">
    <property type="entry name" value="ANK_REPEAT"/>
    <property type="match status" value="2"/>
</dbReference>
<dbReference type="PROSITE" id="PS50011">
    <property type="entry name" value="PROTEIN_KINASE_DOM"/>
    <property type="match status" value="1"/>
</dbReference>
<dbReference type="VEuPathDB" id="FungiDB:F4678DRAFT_473884"/>
<name>A0A9W8NGW9_9PEZI</name>
<evidence type="ECO:0000256" key="10">
    <source>
        <dbReference type="PROSITE-ProRule" id="PRU00023"/>
    </source>
</evidence>
<feature type="compositionally biased region" description="Polar residues" evidence="11">
    <location>
        <begin position="647"/>
        <end position="665"/>
    </location>
</feature>
<keyword evidence="14" id="KW-1185">Reference proteome</keyword>
<feature type="repeat" description="ANK" evidence="10">
    <location>
        <begin position="1112"/>
        <end position="1144"/>
    </location>
</feature>
<evidence type="ECO:0000256" key="6">
    <source>
        <dbReference type="ARBA" id="ARBA00030980"/>
    </source>
</evidence>
<dbReference type="PANTHER" id="PTHR24345">
    <property type="entry name" value="SERINE/THREONINE-PROTEIN KINASE PLK"/>
    <property type="match status" value="1"/>
</dbReference>
<dbReference type="GO" id="GO:0004674">
    <property type="term" value="F:protein serine/threonine kinase activity"/>
    <property type="evidence" value="ECO:0007669"/>
    <property type="project" value="UniProtKB-EC"/>
</dbReference>
<evidence type="ECO:0000256" key="9">
    <source>
        <dbReference type="ARBA" id="ARBA00048679"/>
    </source>
</evidence>
<dbReference type="GO" id="GO:0005524">
    <property type="term" value="F:ATP binding"/>
    <property type="evidence" value="ECO:0007669"/>
    <property type="project" value="InterPro"/>
</dbReference>
<feature type="domain" description="Protein kinase" evidence="12">
    <location>
        <begin position="164"/>
        <end position="451"/>
    </location>
</feature>
<dbReference type="AlphaFoldDB" id="A0A9W8NGW9"/>
<dbReference type="SUPFAM" id="SSF56112">
    <property type="entry name" value="Protein kinase-like (PK-like)"/>
    <property type="match status" value="1"/>
</dbReference>
<comment type="caution">
    <text evidence="13">The sequence shown here is derived from an EMBL/GenBank/DDBJ whole genome shotgun (WGS) entry which is preliminary data.</text>
</comment>
<dbReference type="InterPro" id="IPR000719">
    <property type="entry name" value="Prot_kinase_dom"/>
</dbReference>
<dbReference type="Proteomes" id="UP001148614">
    <property type="component" value="Unassembled WGS sequence"/>
</dbReference>
<dbReference type="SMART" id="SM00248">
    <property type="entry name" value="ANK"/>
    <property type="match status" value="3"/>
</dbReference>
<feature type="repeat" description="ANK" evidence="10">
    <location>
        <begin position="1033"/>
        <end position="1069"/>
    </location>
</feature>
<dbReference type="CDD" id="cd00180">
    <property type="entry name" value="PKc"/>
    <property type="match status" value="1"/>
</dbReference>
<comment type="catalytic activity">
    <reaction evidence="9">
        <text>L-seryl-[protein] + ATP = O-phospho-L-seryl-[protein] + ADP + H(+)</text>
        <dbReference type="Rhea" id="RHEA:17989"/>
        <dbReference type="Rhea" id="RHEA-COMP:9863"/>
        <dbReference type="Rhea" id="RHEA-COMP:11604"/>
        <dbReference type="ChEBI" id="CHEBI:15378"/>
        <dbReference type="ChEBI" id="CHEBI:29999"/>
        <dbReference type="ChEBI" id="CHEBI:30616"/>
        <dbReference type="ChEBI" id="CHEBI:83421"/>
        <dbReference type="ChEBI" id="CHEBI:456216"/>
        <dbReference type="EC" id="2.7.11.1"/>
    </reaction>
</comment>
<evidence type="ECO:0000256" key="5">
    <source>
        <dbReference type="ARBA" id="ARBA00019973"/>
    </source>
</evidence>
<evidence type="ECO:0000256" key="8">
    <source>
        <dbReference type="ARBA" id="ARBA00047899"/>
    </source>
</evidence>
<feature type="compositionally biased region" description="Basic and acidic residues" evidence="11">
    <location>
        <begin position="852"/>
        <end position="871"/>
    </location>
</feature>
<organism evidence="13 14">
    <name type="scientific">Xylaria arbuscula</name>
    <dbReference type="NCBI Taxonomy" id="114810"/>
    <lineage>
        <taxon>Eukaryota</taxon>
        <taxon>Fungi</taxon>
        <taxon>Dikarya</taxon>
        <taxon>Ascomycota</taxon>
        <taxon>Pezizomycotina</taxon>
        <taxon>Sordariomycetes</taxon>
        <taxon>Xylariomycetidae</taxon>
        <taxon>Xylariales</taxon>
        <taxon>Xylariaceae</taxon>
        <taxon>Xylaria</taxon>
    </lineage>
</organism>
<evidence type="ECO:0000259" key="12">
    <source>
        <dbReference type="PROSITE" id="PS50011"/>
    </source>
</evidence>
<keyword evidence="10" id="KW-0040">ANK repeat</keyword>
<dbReference type="InterPro" id="IPR002110">
    <property type="entry name" value="Ankyrin_rpt"/>
</dbReference>
<dbReference type="InterPro" id="IPR008266">
    <property type="entry name" value="Tyr_kinase_AS"/>
</dbReference>
<dbReference type="Pfam" id="PF12796">
    <property type="entry name" value="Ank_2"/>
    <property type="match status" value="1"/>
</dbReference>
<dbReference type="Pfam" id="PF00069">
    <property type="entry name" value="Pkinase"/>
    <property type="match status" value="1"/>
</dbReference>
<feature type="region of interest" description="Disordered" evidence="11">
    <location>
        <begin position="812"/>
        <end position="894"/>
    </location>
</feature>
<comment type="function">
    <text evidence="1">Component of the EKC/KEOPS complex that is required for the formation of a threonylcarbamoyl group on adenosine at position 37 (t(6)A37) in tRNAs that read codons beginning with adenine. The complex is probably involved in the transfer of the threonylcarbamoyl moiety of threonylcarbamoyl-AMP (TC-AMP) to the N6 group of A37. BUD32 has ATPase activity in the context of the EKC/KEOPS complex and likely plays a supporting role to the catalytic subunit KAE1. The EKC/KEOPS complex also promotes both telomere uncapping and telomere elongation. The complex is required for efficient recruitment of transcriptional coactivators.</text>
</comment>
<dbReference type="Pfam" id="PF00023">
    <property type="entry name" value="Ank"/>
    <property type="match status" value="1"/>
</dbReference>
<dbReference type="EMBL" id="JANPWZ010000468">
    <property type="protein sequence ID" value="KAJ3576579.1"/>
    <property type="molecule type" value="Genomic_DNA"/>
</dbReference>
<comment type="subunit">
    <text evidence="2">Component of the EKC/KEOPS complex composed of at least BUD32, CGI121, GON7, KAE1 and PCC1; the whole complex dimerizes.</text>
</comment>
<evidence type="ECO:0000313" key="13">
    <source>
        <dbReference type="EMBL" id="KAJ3576579.1"/>
    </source>
</evidence>
<dbReference type="GO" id="GO:0005634">
    <property type="term" value="C:nucleus"/>
    <property type="evidence" value="ECO:0007669"/>
    <property type="project" value="TreeGrafter"/>
</dbReference>
<dbReference type="InterPro" id="IPR036770">
    <property type="entry name" value="Ankyrin_rpt-contain_sf"/>
</dbReference>
<feature type="compositionally biased region" description="Acidic residues" evidence="11">
    <location>
        <begin position="693"/>
        <end position="706"/>
    </location>
</feature>
<feature type="compositionally biased region" description="Basic and acidic residues" evidence="11">
    <location>
        <begin position="885"/>
        <end position="894"/>
    </location>
</feature>
<accession>A0A9W8NGW9</accession>
<protein>
    <recommendedName>
        <fullName evidence="5">EKC/KEOPS complex subunit BUD32</fullName>
        <ecNumber evidence="3">2.7.11.1</ecNumber>
    </recommendedName>
    <alternativeName>
        <fullName evidence="6 7">Atypical Serine/threonine protein kinase BUD32</fullName>
    </alternativeName>
    <alternativeName>
        <fullName evidence="4">EKC/KEOPS complex subunit bud32</fullName>
    </alternativeName>
</protein>
<comment type="catalytic activity">
    <reaction evidence="8">
        <text>L-threonyl-[protein] + ATP = O-phospho-L-threonyl-[protein] + ADP + H(+)</text>
        <dbReference type="Rhea" id="RHEA:46608"/>
        <dbReference type="Rhea" id="RHEA-COMP:11060"/>
        <dbReference type="Rhea" id="RHEA-COMP:11605"/>
        <dbReference type="ChEBI" id="CHEBI:15378"/>
        <dbReference type="ChEBI" id="CHEBI:30013"/>
        <dbReference type="ChEBI" id="CHEBI:30616"/>
        <dbReference type="ChEBI" id="CHEBI:61977"/>
        <dbReference type="ChEBI" id="CHEBI:456216"/>
        <dbReference type="EC" id="2.7.11.1"/>
    </reaction>
</comment>
<dbReference type="SUPFAM" id="SSF48403">
    <property type="entry name" value="Ankyrin repeat"/>
    <property type="match status" value="1"/>
</dbReference>
<feature type="region of interest" description="Disordered" evidence="11">
    <location>
        <begin position="627"/>
        <end position="666"/>
    </location>
</feature>
<dbReference type="InterPro" id="IPR011009">
    <property type="entry name" value="Kinase-like_dom_sf"/>
</dbReference>
<evidence type="ECO:0000256" key="1">
    <source>
        <dbReference type="ARBA" id="ARBA00003747"/>
    </source>
</evidence>
<dbReference type="PROSITE" id="PS00109">
    <property type="entry name" value="PROTEIN_KINASE_TYR"/>
    <property type="match status" value="1"/>
</dbReference>
<dbReference type="EC" id="2.7.11.1" evidence="3"/>
<evidence type="ECO:0000256" key="7">
    <source>
        <dbReference type="ARBA" id="ARBA00033194"/>
    </source>
</evidence>
<gene>
    <name evidence="13" type="ORF">NPX13_g3651</name>
</gene>
<evidence type="ECO:0000256" key="2">
    <source>
        <dbReference type="ARBA" id="ARBA00011534"/>
    </source>
</evidence>
<dbReference type="Gene3D" id="1.25.40.20">
    <property type="entry name" value="Ankyrin repeat-containing domain"/>
    <property type="match status" value="1"/>
</dbReference>
<evidence type="ECO:0000313" key="14">
    <source>
        <dbReference type="Proteomes" id="UP001148614"/>
    </source>
</evidence>
<dbReference type="PROSITE" id="PS50297">
    <property type="entry name" value="ANK_REP_REGION"/>
    <property type="match status" value="2"/>
</dbReference>
<sequence length="1150" mass="129255">MSRIYSKLLGNWTGTQSQQNRKTLTYNDINEQLSQLCIPATGSHWPGGRISENGVRKIQTWLRELDRQYTRHDDVQWASRPRLYAILHNIRAVEYMDNFIEEHLTDFSLPFNEQTLPHFISDKNGMNLRRAFFTIQEHFLTLIKDIESEKSEHLRLSVSGDTFFISHKPLGFGSFGAVDLVTSRLSTESYARKRTLRSRGSEQAQMCLVEELRALRRLSHQHLVRIIGSYTDTQYIAYLMKPVASRTLQDFLSSPQSLRVDEKNILRPFYGCLSGAMNYLYAHRVRHRDLTARNILIDHHNKVYISDFGSSYSWEAKPSSKTKHRNVPTSPDYMAPEVAKEEERGTQSDMWSLGIIFLEMTTKLLDHRLATFRSKLKQNADKEKVKPYAYANMPAVINWMKTLGTTNTEYEYDKEPLGWIRQLLHLEYEHRLTPPQLVRYVSESPSLHSFSCIECRDDFQNEGFTYGLVGPRTDAREESERTRQEIESVFIDSTPETVPNEGTSSIEQWIQGSYPFATPATDLPATPHSESSTVFEDAQGSTSIGADQFLYNLYEHEIYSPPYSMDFQGSRFGNDGPFPSLDPVESYELPESKDWIEETEIGSDASSKLKRKEKNLKDSNLGFLEYISNSTDDNDESGLPFEEWSDRSSLQSDGGSPILTPTTPISGLFSDAETFIEQEKQSKQLNKSFELQFEEEQDVSDTDSQDGEVSAQVGLNDQLTTEKRDDWQLNEPATGDAKHTIIRPVHISKAPTSSLSTLDRAPTLENTAGDLERNGVATTLPQDAEILSSTFGDQTGKAGIIIDIPLSEVLSPPLDLSSTAPSKSKAETEVRKGARKKTSSQPKTKSQKHVRIHEAAQHIKGEKGKDRDQAHDPGIPTIVVDAAPDDPRPDEAPLSKENLKYINKTARPIVPKKRDALVPVDLQKLIDSTWERASSAPTSVMSTGTKSKIINFFLMMPGEKEIENLLSYHCQKGSASAVRAILQKLSLNTKTHSKRRYFYPLVYAVRGGSSRHNKCVRALLEEGANPNLKTRKSGVTPLHIAVQHSKFKGYTNLILLLLSHDADPNIADPNDEYPLTKVFAGADTGPLEPHKRGALIMLLKEGASPNLTISGTGNTLLHQAVRRQDKISVAMLLHKGAKVDAKNMGGATPF</sequence>